<keyword evidence="9" id="KW-0808">Transferase</keyword>
<keyword evidence="9" id="KW-0012">Acyltransferase</keyword>
<feature type="transmembrane region" description="Helical" evidence="7">
    <location>
        <begin position="147"/>
        <end position="170"/>
    </location>
</feature>
<feature type="transmembrane region" description="Helical" evidence="7">
    <location>
        <begin position="122"/>
        <end position="140"/>
    </location>
</feature>
<feature type="transmembrane region" description="Helical" evidence="7">
    <location>
        <begin position="49"/>
        <end position="66"/>
    </location>
</feature>
<dbReference type="AlphaFoldDB" id="A0A059G634"/>
<dbReference type="GO" id="GO:0016413">
    <property type="term" value="F:O-acetyltransferase activity"/>
    <property type="evidence" value="ECO:0007669"/>
    <property type="project" value="TreeGrafter"/>
</dbReference>
<evidence type="ECO:0000256" key="6">
    <source>
        <dbReference type="ARBA" id="ARBA00023136"/>
    </source>
</evidence>
<name>A0A059G634_9PROT</name>
<dbReference type="Proteomes" id="UP000024942">
    <property type="component" value="Unassembled WGS sequence"/>
</dbReference>
<evidence type="ECO:0000313" key="10">
    <source>
        <dbReference type="Proteomes" id="UP000024942"/>
    </source>
</evidence>
<evidence type="ECO:0000313" key="9">
    <source>
        <dbReference type="EMBL" id="KDA02302.1"/>
    </source>
</evidence>
<dbReference type="InterPro" id="IPR002656">
    <property type="entry name" value="Acyl_transf_3_dom"/>
</dbReference>
<protein>
    <submittedName>
        <fullName evidence="9">Acyltransferase 3</fullName>
    </submittedName>
</protein>
<dbReference type="PANTHER" id="PTHR40074:SF4">
    <property type="entry name" value="INNER MEMBRANE PROTEIN YCFT"/>
    <property type="match status" value="1"/>
</dbReference>
<feature type="transmembrane region" description="Helical" evidence="7">
    <location>
        <begin position="78"/>
        <end position="102"/>
    </location>
</feature>
<proteinExistence type="inferred from homology"/>
<comment type="caution">
    <text evidence="9">The sequence shown here is derived from an EMBL/GenBank/DDBJ whole genome shotgun (WGS) entry which is preliminary data.</text>
</comment>
<sequence length="349" mass="38513">MPLGRVNWVDHAKGACIILIVTLFTTQGFSASGLHSDWMDLVMRWAQPFLMPAFFFLAALFLNRTLFGPPKHYIDRKILHFVYFYAVWLVLQDAVLNSELLLTAPHIFLGNLLNALVEPRDSLLLVYMLTVFHGATWLLRRMPARKVFAVAALLQMGFATGWIDTGSLVLNEFGRWYVFFFAGFVAAPVIFEMAERVAGHTAQTWRVLIGWAVANAAFVGLHVAGLPLISLALGFAGTGAMIAFGLMLSHVKWLSIIGYAGRHCLIIYLTCAIPVTLMQRGLIAKGEMDHAGLIALATALVAVALSLAFHRLVRGTPLNVLYRRPMRLRIKAAKFSRSSGLLPPPPTAA</sequence>
<keyword evidence="4 7" id="KW-0812">Transmembrane</keyword>
<dbReference type="eggNOG" id="COG4763">
    <property type="taxonomic scope" value="Bacteria"/>
</dbReference>
<accession>A0A059G634</accession>
<evidence type="ECO:0000256" key="2">
    <source>
        <dbReference type="ARBA" id="ARBA00007400"/>
    </source>
</evidence>
<evidence type="ECO:0000259" key="8">
    <source>
        <dbReference type="Pfam" id="PF01757"/>
    </source>
</evidence>
<feature type="transmembrane region" description="Helical" evidence="7">
    <location>
        <begin position="229"/>
        <end position="248"/>
    </location>
</feature>
<feature type="transmembrane region" description="Helical" evidence="7">
    <location>
        <begin position="205"/>
        <end position="223"/>
    </location>
</feature>
<keyword evidence="6 7" id="KW-0472">Membrane</keyword>
<organism evidence="9 10">
    <name type="scientific">Hyphomonas oceanitis SCH89</name>
    <dbReference type="NCBI Taxonomy" id="1280953"/>
    <lineage>
        <taxon>Bacteria</taxon>
        <taxon>Pseudomonadati</taxon>
        <taxon>Pseudomonadota</taxon>
        <taxon>Alphaproteobacteria</taxon>
        <taxon>Hyphomonadales</taxon>
        <taxon>Hyphomonadaceae</taxon>
        <taxon>Hyphomonas</taxon>
    </lineage>
</organism>
<dbReference type="OrthoDB" id="9814956at2"/>
<evidence type="ECO:0000256" key="4">
    <source>
        <dbReference type="ARBA" id="ARBA00022692"/>
    </source>
</evidence>
<keyword evidence="5 7" id="KW-1133">Transmembrane helix</keyword>
<dbReference type="EMBL" id="ARYL01000015">
    <property type="protein sequence ID" value="KDA02302.1"/>
    <property type="molecule type" value="Genomic_DNA"/>
</dbReference>
<keyword evidence="10" id="KW-1185">Reference proteome</keyword>
<gene>
    <name evidence="9" type="ORF">HOC_11088</name>
</gene>
<keyword evidence="3" id="KW-1003">Cell membrane</keyword>
<dbReference type="PANTHER" id="PTHR40074">
    <property type="entry name" value="O-ACETYLTRANSFERASE WECH"/>
    <property type="match status" value="1"/>
</dbReference>
<comment type="similarity">
    <text evidence="2">Belongs to the acyltransferase 3 family.</text>
</comment>
<dbReference type="GO" id="GO:0009246">
    <property type="term" value="P:enterobacterial common antigen biosynthetic process"/>
    <property type="evidence" value="ECO:0007669"/>
    <property type="project" value="TreeGrafter"/>
</dbReference>
<feature type="transmembrane region" description="Helical" evidence="7">
    <location>
        <begin position="176"/>
        <end position="193"/>
    </location>
</feature>
<dbReference type="PATRIC" id="fig|1280953.3.peg.2237"/>
<feature type="transmembrane region" description="Helical" evidence="7">
    <location>
        <begin position="291"/>
        <end position="313"/>
    </location>
</feature>
<dbReference type="Pfam" id="PF01757">
    <property type="entry name" value="Acyl_transf_3"/>
    <property type="match status" value="1"/>
</dbReference>
<dbReference type="STRING" id="1280953.HOC_11088"/>
<evidence type="ECO:0000256" key="1">
    <source>
        <dbReference type="ARBA" id="ARBA00004651"/>
    </source>
</evidence>
<dbReference type="GO" id="GO:0005886">
    <property type="term" value="C:plasma membrane"/>
    <property type="evidence" value="ECO:0007669"/>
    <property type="project" value="UniProtKB-SubCell"/>
</dbReference>
<dbReference type="RefSeq" id="WP_035538478.1">
    <property type="nucleotide sequence ID" value="NZ_ARYL01000015.1"/>
</dbReference>
<feature type="domain" description="Acyltransferase 3" evidence="8">
    <location>
        <begin position="7"/>
        <end position="305"/>
    </location>
</feature>
<reference evidence="9 10" key="1">
    <citation type="journal article" date="2014" name="Antonie Van Leeuwenhoek">
        <title>Hyphomonas beringensis sp. nov. and Hyphomonas chukchiensis sp. nov., isolated from surface seawater of the Bering Sea and Chukchi Sea.</title>
        <authorList>
            <person name="Li C."/>
            <person name="Lai Q."/>
            <person name="Li G."/>
            <person name="Dong C."/>
            <person name="Wang J."/>
            <person name="Liao Y."/>
            <person name="Shao Z."/>
        </authorList>
    </citation>
    <scope>NUCLEOTIDE SEQUENCE [LARGE SCALE GENOMIC DNA]</scope>
    <source>
        <strain evidence="9 10">SCH89</strain>
    </source>
</reference>
<evidence type="ECO:0000256" key="5">
    <source>
        <dbReference type="ARBA" id="ARBA00022989"/>
    </source>
</evidence>
<feature type="transmembrane region" description="Helical" evidence="7">
    <location>
        <begin position="12"/>
        <end position="29"/>
    </location>
</feature>
<evidence type="ECO:0000256" key="3">
    <source>
        <dbReference type="ARBA" id="ARBA00022475"/>
    </source>
</evidence>
<comment type="subcellular location">
    <subcellularLocation>
        <location evidence="1">Cell membrane</location>
        <topology evidence="1">Multi-pass membrane protein</topology>
    </subcellularLocation>
</comment>
<evidence type="ECO:0000256" key="7">
    <source>
        <dbReference type="SAM" id="Phobius"/>
    </source>
</evidence>
<feature type="transmembrane region" description="Helical" evidence="7">
    <location>
        <begin position="260"/>
        <end position="279"/>
    </location>
</feature>